<dbReference type="AlphaFoldDB" id="A0A183IR68"/>
<organism evidence="4">
    <name type="scientific">Soboliphyme baturini</name>
    <dbReference type="NCBI Taxonomy" id="241478"/>
    <lineage>
        <taxon>Eukaryota</taxon>
        <taxon>Metazoa</taxon>
        <taxon>Ecdysozoa</taxon>
        <taxon>Nematoda</taxon>
        <taxon>Enoplea</taxon>
        <taxon>Dorylaimia</taxon>
        <taxon>Dioctophymatida</taxon>
        <taxon>Dioctophymatoidea</taxon>
        <taxon>Soboliphymatidae</taxon>
        <taxon>Soboliphyme</taxon>
    </lineage>
</organism>
<dbReference type="GO" id="GO:0009966">
    <property type="term" value="P:regulation of signal transduction"/>
    <property type="evidence" value="ECO:0007669"/>
    <property type="project" value="InterPro"/>
</dbReference>
<keyword evidence="3" id="KW-1185">Reference proteome</keyword>
<dbReference type="GO" id="GO:0051721">
    <property type="term" value="F:protein phosphatase 2A binding"/>
    <property type="evidence" value="ECO:0007669"/>
    <property type="project" value="TreeGrafter"/>
</dbReference>
<feature type="region of interest" description="Disordered" evidence="1">
    <location>
        <begin position="79"/>
        <end position="129"/>
    </location>
</feature>
<dbReference type="OrthoDB" id="10261753at2759"/>
<dbReference type="Proteomes" id="UP000270296">
    <property type="component" value="Unassembled WGS sequence"/>
</dbReference>
<evidence type="ECO:0000313" key="4">
    <source>
        <dbReference type="WBParaSite" id="SBAD_0000635301-mRNA-1"/>
    </source>
</evidence>
<name>A0A183IR68_9BILA</name>
<evidence type="ECO:0000256" key="1">
    <source>
        <dbReference type="SAM" id="MobiDB-lite"/>
    </source>
</evidence>
<protein>
    <submittedName>
        <fullName evidence="2 4">Uncharacterized protein</fullName>
    </submittedName>
</protein>
<reference evidence="4" key="1">
    <citation type="submission" date="2016-06" db="UniProtKB">
        <authorList>
            <consortium name="WormBaseParasite"/>
        </authorList>
    </citation>
    <scope>IDENTIFICATION</scope>
</reference>
<proteinExistence type="predicted"/>
<dbReference type="PANTHER" id="PTHR10933:SF9">
    <property type="entry name" value="IMMUNOGLOBULIN-BINDING PROTEIN 1"/>
    <property type="match status" value="1"/>
</dbReference>
<evidence type="ECO:0000313" key="2">
    <source>
        <dbReference type="EMBL" id="VDP09253.1"/>
    </source>
</evidence>
<sequence length="129" mass="15023">MVHDEKRLLQCVKGRVTEDFLRESSPEKQRPLKVMEFKIPPKIQIMNKVFGAGYPSLPKQTAEQWYDSVLAPQRRQAANRLENRQSLSREVSEQEKGSSDDEDEVRRLRAWDEFRDDNPKGSGNTYNKG</sequence>
<evidence type="ECO:0000313" key="3">
    <source>
        <dbReference type="Proteomes" id="UP000270296"/>
    </source>
</evidence>
<dbReference type="GO" id="GO:0005829">
    <property type="term" value="C:cytosol"/>
    <property type="evidence" value="ECO:0007669"/>
    <property type="project" value="TreeGrafter"/>
</dbReference>
<gene>
    <name evidence="2" type="ORF">SBAD_LOCUS6115</name>
</gene>
<reference evidence="2 3" key="2">
    <citation type="submission" date="2018-11" db="EMBL/GenBank/DDBJ databases">
        <authorList>
            <consortium name="Pathogen Informatics"/>
        </authorList>
    </citation>
    <scope>NUCLEOTIDE SEQUENCE [LARGE SCALE GENOMIC DNA]</scope>
</reference>
<accession>A0A183IR68</accession>
<dbReference type="InterPro" id="IPR007304">
    <property type="entry name" value="TAP46-like"/>
</dbReference>
<dbReference type="GO" id="GO:0035303">
    <property type="term" value="P:regulation of dephosphorylation"/>
    <property type="evidence" value="ECO:0007669"/>
    <property type="project" value="TreeGrafter"/>
</dbReference>
<dbReference type="PANTHER" id="PTHR10933">
    <property type="entry name" value="IMMUNOGLOBULIN-BINDING PROTEIN 1"/>
    <property type="match status" value="1"/>
</dbReference>
<feature type="compositionally biased region" description="Basic and acidic residues" evidence="1">
    <location>
        <begin position="90"/>
        <end position="119"/>
    </location>
</feature>
<dbReference type="EMBL" id="UZAM01009499">
    <property type="protein sequence ID" value="VDP09253.1"/>
    <property type="molecule type" value="Genomic_DNA"/>
</dbReference>
<dbReference type="Pfam" id="PF04177">
    <property type="entry name" value="TAP42"/>
    <property type="match status" value="1"/>
</dbReference>
<dbReference type="WBParaSite" id="SBAD_0000635301-mRNA-1">
    <property type="protein sequence ID" value="SBAD_0000635301-mRNA-1"/>
    <property type="gene ID" value="SBAD_0000635301"/>
</dbReference>